<evidence type="ECO:0000256" key="2">
    <source>
        <dbReference type="SAM" id="MobiDB-lite"/>
    </source>
</evidence>
<feature type="region of interest" description="Disordered" evidence="2">
    <location>
        <begin position="1"/>
        <end position="44"/>
    </location>
</feature>
<dbReference type="GO" id="GO:0032797">
    <property type="term" value="C:SMN complex"/>
    <property type="evidence" value="ECO:0007669"/>
    <property type="project" value="TreeGrafter"/>
</dbReference>
<feature type="compositionally biased region" description="Acidic residues" evidence="2">
    <location>
        <begin position="111"/>
        <end position="121"/>
    </location>
</feature>
<dbReference type="VEuPathDB" id="FungiDB:jhhlp_004080"/>
<evidence type="ECO:0000313" key="4">
    <source>
        <dbReference type="Proteomes" id="UP000233524"/>
    </source>
</evidence>
<organism evidence="3 4">
    <name type="scientific">Lomentospora prolificans</name>
    <dbReference type="NCBI Taxonomy" id="41688"/>
    <lineage>
        <taxon>Eukaryota</taxon>
        <taxon>Fungi</taxon>
        <taxon>Dikarya</taxon>
        <taxon>Ascomycota</taxon>
        <taxon>Pezizomycotina</taxon>
        <taxon>Sordariomycetes</taxon>
        <taxon>Hypocreomycetidae</taxon>
        <taxon>Microascales</taxon>
        <taxon>Microascaceae</taxon>
        <taxon>Lomentospora</taxon>
    </lineage>
</organism>
<dbReference type="AlphaFoldDB" id="A0A2N3NAL3"/>
<evidence type="ECO:0000256" key="1">
    <source>
        <dbReference type="ARBA" id="ARBA00025758"/>
    </source>
</evidence>
<comment type="similarity">
    <text evidence="1">Belongs to the gemin-2 family.</text>
</comment>
<dbReference type="STRING" id="41688.A0A2N3NAL3"/>
<dbReference type="GO" id="GO:0005634">
    <property type="term" value="C:nucleus"/>
    <property type="evidence" value="ECO:0007669"/>
    <property type="project" value="TreeGrafter"/>
</dbReference>
<evidence type="ECO:0008006" key="5">
    <source>
        <dbReference type="Google" id="ProtNLM"/>
    </source>
</evidence>
<dbReference type="InParanoid" id="A0A2N3NAL3"/>
<protein>
    <recommendedName>
        <fullName evidence="5">V-snare</fullName>
    </recommendedName>
</protein>
<dbReference type="Gene3D" id="1.20.58.1070">
    <property type="match status" value="1"/>
</dbReference>
<proteinExistence type="inferred from homology"/>
<feature type="region of interest" description="Disordered" evidence="2">
    <location>
        <begin position="433"/>
        <end position="452"/>
    </location>
</feature>
<dbReference type="OrthoDB" id="428895at2759"/>
<dbReference type="InterPro" id="IPR035426">
    <property type="entry name" value="Gemin2/Brr1"/>
</dbReference>
<comment type="caution">
    <text evidence="3">The sequence shown here is derived from an EMBL/GenBank/DDBJ whole genome shotgun (WGS) entry which is preliminary data.</text>
</comment>
<name>A0A2N3NAL3_9PEZI</name>
<evidence type="ECO:0000313" key="3">
    <source>
        <dbReference type="EMBL" id="PKS09464.1"/>
    </source>
</evidence>
<reference evidence="3 4" key="1">
    <citation type="journal article" date="2017" name="G3 (Bethesda)">
        <title>First Draft Genome Sequence of the Pathogenic Fungus Lomentospora prolificans (Formerly Scedosporium prolificans).</title>
        <authorList>
            <person name="Luo R."/>
            <person name="Zimin A."/>
            <person name="Workman R."/>
            <person name="Fan Y."/>
            <person name="Pertea G."/>
            <person name="Grossman N."/>
            <person name="Wear M.P."/>
            <person name="Jia B."/>
            <person name="Miller H."/>
            <person name="Casadevall A."/>
            <person name="Timp W."/>
            <person name="Zhang S.X."/>
            <person name="Salzberg S.L."/>
        </authorList>
    </citation>
    <scope>NUCLEOTIDE SEQUENCE [LARGE SCALE GENOMIC DNA]</scope>
    <source>
        <strain evidence="3 4">JHH-5317</strain>
    </source>
</reference>
<accession>A0A2N3NAL3</accession>
<gene>
    <name evidence="3" type="ORF">jhhlp_004080</name>
</gene>
<feature type="compositionally biased region" description="Acidic residues" evidence="2">
    <location>
        <begin position="385"/>
        <end position="424"/>
    </location>
</feature>
<dbReference type="Pfam" id="PF04938">
    <property type="entry name" value="SIP1"/>
    <property type="match status" value="1"/>
</dbReference>
<sequence length="491" mass="54128">MATKRGFDDEEGAHQRPPSSSTKRAKRDQPASKQRQHQNAYMDPTWGQKYFFAGDLSSSVPRDDELEFEDDTDAMAYLRSVRQQAGTIPHLLVAPKIGPQLPASYQRPSDVESDEEGEVSDPEDRATYNNGIGDFRGYYQDGAYTAAPDEPDDYLSEGEYPDEQEASSVAIAEAYFASIRSRFSTLQARLHVSPPAHIVALLPKSHSPYVPPFGPKSTTFSQWNKRLENTDPLPAQVAAMDKDSVLRVLRVLMGGRFLRVGKEVSERTSCWLWALLARLPDAGELAHTEIAWVRDLGRRAVLLGRSIAEMAALREELADGGGDLGLNDAVDDSDEDEEVVQEFEGEDKYSEDEENQTEETEEPSNETPSGVLAAEGGDQAQEQAAEGENEKEDGEADDVEEGEASEGEAEAPMDLDSDVENDDLEAAKSRLLAQLDCPDSSNHGEADADDSDDAMRARMNMRATINMILTVAGEFYGQRDLLEFRDPFAGM</sequence>
<dbReference type="PANTHER" id="PTHR12794">
    <property type="entry name" value="GEMIN2"/>
    <property type="match status" value="1"/>
</dbReference>
<feature type="region of interest" description="Disordered" evidence="2">
    <location>
        <begin position="99"/>
        <end position="132"/>
    </location>
</feature>
<feature type="region of interest" description="Disordered" evidence="2">
    <location>
        <begin position="319"/>
        <end position="426"/>
    </location>
</feature>
<feature type="compositionally biased region" description="Low complexity" evidence="2">
    <location>
        <begin position="365"/>
        <end position="384"/>
    </location>
</feature>
<feature type="compositionally biased region" description="Acidic residues" evidence="2">
    <location>
        <begin position="329"/>
        <end position="364"/>
    </location>
</feature>
<dbReference type="PANTHER" id="PTHR12794:SF0">
    <property type="entry name" value="GEM-ASSOCIATED PROTEIN 2"/>
    <property type="match status" value="1"/>
</dbReference>
<dbReference type="EMBL" id="NLAX01000010">
    <property type="protein sequence ID" value="PKS09464.1"/>
    <property type="molecule type" value="Genomic_DNA"/>
</dbReference>
<dbReference type="Proteomes" id="UP000233524">
    <property type="component" value="Unassembled WGS sequence"/>
</dbReference>
<keyword evidence="4" id="KW-1185">Reference proteome</keyword>
<dbReference type="GO" id="GO:0000387">
    <property type="term" value="P:spliceosomal snRNP assembly"/>
    <property type="evidence" value="ECO:0007669"/>
    <property type="project" value="InterPro"/>
</dbReference>